<dbReference type="EMBL" id="LN853920">
    <property type="protein sequence ID" value="CRY97056.1"/>
    <property type="molecule type" value="Genomic_DNA"/>
</dbReference>
<dbReference type="AlphaFoldDB" id="A0A0H5Q4U6"/>
<evidence type="ECO:0000313" key="1">
    <source>
        <dbReference type="EMBL" id="CRY97056.1"/>
    </source>
</evidence>
<reference evidence="1" key="2">
    <citation type="submission" date="2015-07" db="EMBL/GenBank/DDBJ databases">
        <title>Plasmids, circular viruses and viroids from rat gut.</title>
        <authorList>
            <person name="Jorgensen T.J."/>
            <person name="Hansen M.A."/>
            <person name="Xu Z."/>
            <person name="Tabak M.A."/>
            <person name="Sorensen S.J."/>
            <person name="Hansen L.H."/>
        </authorList>
    </citation>
    <scope>NUCLEOTIDE SEQUENCE</scope>
    <source>
        <plasmid evidence="1">pRGFK1359</plasmid>
    </source>
</reference>
<protein>
    <submittedName>
        <fullName evidence="1">Uncharacterized protein</fullName>
    </submittedName>
</protein>
<reference evidence="1" key="1">
    <citation type="submission" date="2015-06" db="EMBL/GenBank/DDBJ databases">
        <authorList>
            <person name="Joergensen T."/>
        </authorList>
    </citation>
    <scope>NUCLEOTIDE SEQUENCE</scope>
    <source>
        <plasmid evidence="1">pRGFK1359</plasmid>
    </source>
</reference>
<name>A0A0H5Q4U6_9ZZZZ</name>
<organism evidence="1">
    <name type="scientific">uncultured prokaryote</name>
    <dbReference type="NCBI Taxonomy" id="198431"/>
    <lineage>
        <taxon>unclassified sequences</taxon>
        <taxon>environmental samples</taxon>
    </lineage>
</organism>
<accession>A0A0H5Q4U6</accession>
<geneLocation type="plasmid" evidence="1">
    <name>pRGFK1359</name>
</geneLocation>
<proteinExistence type="predicted"/>
<sequence>MNQLTPFERSLLAQFEALANASTTSLEASEATSKQLRALSETVRTRLDKIESKQREIERFQTRLLQALNAQTEQTEDFVQQVNALLKEW</sequence>
<keyword evidence="1" id="KW-0614">Plasmid</keyword>